<proteinExistence type="predicted"/>
<dbReference type="RefSeq" id="WP_209382073.1">
    <property type="nucleotide sequence ID" value="NZ_JAGIZB010000060.1"/>
</dbReference>
<feature type="region of interest" description="Disordered" evidence="1">
    <location>
        <begin position="1"/>
        <end position="35"/>
    </location>
</feature>
<evidence type="ECO:0000256" key="1">
    <source>
        <dbReference type="SAM" id="MobiDB-lite"/>
    </source>
</evidence>
<organism evidence="2 3">
    <name type="scientific">Pararoseomonas baculiformis</name>
    <dbReference type="NCBI Taxonomy" id="2820812"/>
    <lineage>
        <taxon>Bacteria</taxon>
        <taxon>Pseudomonadati</taxon>
        <taxon>Pseudomonadota</taxon>
        <taxon>Alphaproteobacteria</taxon>
        <taxon>Acetobacterales</taxon>
        <taxon>Acetobacteraceae</taxon>
        <taxon>Pararoseomonas</taxon>
    </lineage>
</organism>
<sequence length="101" mass="10406">MTTEARAEGRHEPGTRTKPAPPPRAEGAPLADGPLGQRRVGRYLLLSDVNGQRHALAPGAVPAICEVPGEGTSALLLPGGRLVVVDADVEAVALALSREGR</sequence>
<reference evidence="2 3" key="1">
    <citation type="submission" date="2021-03" db="EMBL/GenBank/DDBJ databases">
        <authorList>
            <person name="So Y."/>
        </authorList>
    </citation>
    <scope>NUCLEOTIDE SEQUENCE [LARGE SCALE GENOMIC DNA]</scope>
    <source>
        <strain evidence="2 3">SSH11</strain>
    </source>
</reference>
<name>A0ABS4AL96_9PROT</name>
<dbReference type="EMBL" id="JAGIZB010000060">
    <property type="protein sequence ID" value="MBP0447809.1"/>
    <property type="molecule type" value="Genomic_DNA"/>
</dbReference>
<accession>A0ABS4AL96</accession>
<gene>
    <name evidence="2" type="ORF">J8J14_23990</name>
</gene>
<comment type="caution">
    <text evidence="2">The sequence shown here is derived from an EMBL/GenBank/DDBJ whole genome shotgun (WGS) entry which is preliminary data.</text>
</comment>
<dbReference type="Proteomes" id="UP000681594">
    <property type="component" value="Unassembled WGS sequence"/>
</dbReference>
<keyword evidence="3" id="KW-1185">Reference proteome</keyword>
<protein>
    <submittedName>
        <fullName evidence="2">Uncharacterized protein</fullName>
    </submittedName>
</protein>
<evidence type="ECO:0000313" key="2">
    <source>
        <dbReference type="EMBL" id="MBP0447809.1"/>
    </source>
</evidence>
<feature type="compositionally biased region" description="Basic and acidic residues" evidence="1">
    <location>
        <begin position="1"/>
        <end position="15"/>
    </location>
</feature>
<evidence type="ECO:0000313" key="3">
    <source>
        <dbReference type="Proteomes" id="UP000681594"/>
    </source>
</evidence>